<comment type="similarity">
    <text evidence="2">Belongs to the CpsD/CapB family.</text>
</comment>
<evidence type="ECO:0000256" key="10">
    <source>
        <dbReference type="ARBA" id="ARBA00022777"/>
    </source>
</evidence>
<evidence type="ECO:0000259" key="21">
    <source>
        <dbReference type="Pfam" id="PF13807"/>
    </source>
</evidence>
<evidence type="ECO:0000259" key="19">
    <source>
        <dbReference type="Pfam" id="PF02706"/>
    </source>
</evidence>
<keyword evidence="13 18" id="KW-0472">Membrane</keyword>
<accession>A0ABW7A0L7</accession>
<dbReference type="RefSeq" id="WP_393994194.1">
    <property type="nucleotide sequence ID" value="NZ_JBAFVH010000013.1"/>
</dbReference>
<feature type="domain" description="Tyrosine-protein kinase G-rich" evidence="21">
    <location>
        <begin position="405"/>
        <end position="481"/>
    </location>
</feature>
<dbReference type="InterPro" id="IPR005702">
    <property type="entry name" value="Wzc-like_C"/>
</dbReference>
<evidence type="ECO:0000256" key="18">
    <source>
        <dbReference type="SAM" id="Phobius"/>
    </source>
</evidence>
<dbReference type="CDD" id="cd05387">
    <property type="entry name" value="BY-kinase"/>
    <property type="match status" value="1"/>
</dbReference>
<dbReference type="Pfam" id="PF13807">
    <property type="entry name" value="GNVR"/>
    <property type="match status" value="1"/>
</dbReference>
<dbReference type="InterPro" id="IPR025669">
    <property type="entry name" value="AAA_dom"/>
</dbReference>
<feature type="transmembrane region" description="Helical" evidence="18">
    <location>
        <begin position="42"/>
        <end position="60"/>
    </location>
</feature>
<dbReference type="Proteomes" id="UP001604002">
    <property type="component" value="Unassembled WGS sequence"/>
</dbReference>
<evidence type="ECO:0000256" key="3">
    <source>
        <dbReference type="ARBA" id="ARBA00008883"/>
    </source>
</evidence>
<reference evidence="22 23" key="1">
    <citation type="submission" date="2024-02" db="EMBL/GenBank/DDBJ databases">
        <title>Expansion and revision of Xanthobacter and proposal of Roseixanthobacter gen. nov.</title>
        <authorList>
            <person name="Soltysiak M.P.M."/>
            <person name="Jalihal A."/>
            <person name="Ory A."/>
            <person name="Chrisophersen C."/>
            <person name="Lee A.D."/>
            <person name="Boulton J."/>
            <person name="Springer M."/>
        </authorList>
    </citation>
    <scope>NUCLEOTIDE SEQUENCE [LARGE SCALE GENOMIC DNA]</scope>
    <source>
        <strain evidence="22 23">23A</strain>
    </source>
</reference>
<feature type="coiled-coil region" evidence="16">
    <location>
        <begin position="399"/>
        <end position="426"/>
    </location>
</feature>
<evidence type="ECO:0000256" key="4">
    <source>
        <dbReference type="ARBA" id="ARBA00011903"/>
    </source>
</evidence>
<gene>
    <name evidence="22" type="ORF">V5F32_20500</name>
</gene>
<keyword evidence="16" id="KW-0175">Coiled coil</keyword>
<name>A0ABW7A0L7_9HYPH</name>
<feature type="region of interest" description="Disordered" evidence="17">
    <location>
        <begin position="1"/>
        <end position="22"/>
    </location>
</feature>
<dbReference type="InterPro" id="IPR027417">
    <property type="entry name" value="P-loop_NTPase"/>
</dbReference>
<dbReference type="InterPro" id="IPR050445">
    <property type="entry name" value="Bact_polysacc_biosynth/exp"/>
</dbReference>
<dbReference type="EC" id="2.7.10.2" evidence="4"/>
<keyword evidence="14" id="KW-0829">Tyrosine-protein kinase</keyword>
<dbReference type="Pfam" id="PF13614">
    <property type="entry name" value="AAA_31"/>
    <property type="match status" value="1"/>
</dbReference>
<evidence type="ECO:0000313" key="23">
    <source>
        <dbReference type="Proteomes" id="UP001604002"/>
    </source>
</evidence>
<keyword evidence="10" id="KW-0418">Kinase</keyword>
<evidence type="ECO:0000256" key="11">
    <source>
        <dbReference type="ARBA" id="ARBA00022840"/>
    </source>
</evidence>
<evidence type="ECO:0000256" key="14">
    <source>
        <dbReference type="ARBA" id="ARBA00023137"/>
    </source>
</evidence>
<keyword evidence="5" id="KW-1003">Cell membrane</keyword>
<evidence type="ECO:0000256" key="13">
    <source>
        <dbReference type="ARBA" id="ARBA00023136"/>
    </source>
</evidence>
<dbReference type="EMBL" id="JBAFVH010000013">
    <property type="protein sequence ID" value="MFG1374564.1"/>
    <property type="molecule type" value="Genomic_DNA"/>
</dbReference>
<evidence type="ECO:0000256" key="1">
    <source>
        <dbReference type="ARBA" id="ARBA00004429"/>
    </source>
</evidence>
<comment type="similarity">
    <text evidence="3">Belongs to the etk/wzc family.</text>
</comment>
<keyword evidence="8 18" id="KW-0812">Transmembrane</keyword>
<comment type="caution">
    <text evidence="22">The sequence shown here is derived from an EMBL/GenBank/DDBJ whole genome shotgun (WGS) entry which is preliminary data.</text>
</comment>
<keyword evidence="11" id="KW-0067">ATP-binding</keyword>
<sequence length="764" mass="82438">MLQSPKRSSGGLRYEGSSQGESSIPSIDFSGMLAAVRRQMRPVLIGTCIGATIGLAFFIAKTPVYFAGTQLLLDSKSKVNDEVAVTALSELGLDTGAVDSQVEVLKSMNIANSVIAKVGIDRVLDDDNVQSFVASGISAVKSGIRAVKEAIIPPRQLTQAEQDAAQREAALLYLSNNLSLKRVGRTYVIEIGFTSTQADKAAQIANAYTQAYVDDQFSANFDATRRASDWLLPRIQELRQKAIETDLAVQSFRGEKGLITTSTGSLVNEQQVGEINTQLVLARSDVARAGAKYDRIQSIISSGQMDAAVSEAIDNPIIVELRNKATAAAKTESELASKLGPSHYQVQRLRSDIAEYQRLVFSELGRIAESYRSERDISLARERALEAQLKSQVGLSDVANKDKVALRELEREADTYKNLYETMLQRYQESLQKQSFPVSEARVISVAVTPSLPAAPKLVLSVILGSILGFIGGAGYGVVRELRDLGFRSASQIRELLRLECIGVMPRISARQLAMVPPLASSGPGKVAGSAMMRYGTNHILSPFAETLRSAKVAVDFSVGDKAPKIIALASVLPTEGKSTISKNFASMLAQLGARTVLIDADLRFRGLSDDITPHAQKGLFHILSQGVPVSSVMMVEPDTGLLFIPAGSDIGSAHTSNLVSSPAMANLLSEIGAHADYVIVDLPPLGPVVDVRAAAKYFDGVLFVLEWGATSRDLVVDAFEANPQVYEKCIGVILNKVDTHRLHFYTSKVPQDGLHKKYAAYYG</sequence>
<evidence type="ECO:0000256" key="6">
    <source>
        <dbReference type="ARBA" id="ARBA00022519"/>
    </source>
</evidence>
<evidence type="ECO:0000256" key="2">
    <source>
        <dbReference type="ARBA" id="ARBA00007316"/>
    </source>
</evidence>
<evidence type="ECO:0000313" key="22">
    <source>
        <dbReference type="EMBL" id="MFG1374564.1"/>
    </source>
</evidence>
<evidence type="ECO:0000256" key="5">
    <source>
        <dbReference type="ARBA" id="ARBA00022475"/>
    </source>
</evidence>
<feature type="domain" description="Polysaccharide chain length determinant N-terminal" evidence="19">
    <location>
        <begin position="26"/>
        <end position="117"/>
    </location>
</feature>
<evidence type="ECO:0000256" key="16">
    <source>
        <dbReference type="SAM" id="Coils"/>
    </source>
</evidence>
<feature type="domain" description="AAA" evidence="20">
    <location>
        <begin position="565"/>
        <end position="687"/>
    </location>
</feature>
<keyword evidence="9" id="KW-0547">Nucleotide-binding</keyword>
<dbReference type="SUPFAM" id="SSF52540">
    <property type="entry name" value="P-loop containing nucleoside triphosphate hydrolases"/>
    <property type="match status" value="1"/>
</dbReference>
<dbReference type="PANTHER" id="PTHR32309">
    <property type="entry name" value="TYROSINE-PROTEIN KINASE"/>
    <property type="match status" value="1"/>
</dbReference>
<keyword evidence="7" id="KW-0808">Transferase</keyword>
<evidence type="ECO:0000259" key="20">
    <source>
        <dbReference type="Pfam" id="PF13614"/>
    </source>
</evidence>
<protein>
    <recommendedName>
        <fullName evidence="4">non-specific protein-tyrosine kinase</fullName>
        <ecNumber evidence="4">2.7.10.2</ecNumber>
    </recommendedName>
</protein>
<keyword evidence="12 18" id="KW-1133">Transmembrane helix</keyword>
<dbReference type="Gene3D" id="3.40.50.300">
    <property type="entry name" value="P-loop containing nucleotide triphosphate hydrolases"/>
    <property type="match status" value="1"/>
</dbReference>
<evidence type="ECO:0000256" key="15">
    <source>
        <dbReference type="ARBA" id="ARBA00051245"/>
    </source>
</evidence>
<keyword evidence="6" id="KW-0997">Cell inner membrane</keyword>
<dbReference type="InterPro" id="IPR003856">
    <property type="entry name" value="LPS_length_determ_N"/>
</dbReference>
<evidence type="ECO:0000256" key="17">
    <source>
        <dbReference type="SAM" id="MobiDB-lite"/>
    </source>
</evidence>
<evidence type="ECO:0000256" key="8">
    <source>
        <dbReference type="ARBA" id="ARBA00022692"/>
    </source>
</evidence>
<comment type="catalytic activity">
    <reaction evidence="15">
        <text>L-tyrosyl-[protein] + ATP = O-phospho-L-tyrosyl-[protein] + ADP + H(+)</text>
        <dbReference type="Rhea" id="RHEA:10596"/>
        <dbReference type="Rhea" id="RHEA-COMP:10136"/>
        <dbReference type="Rhea" id="RHEA-COMP:20101"/>
        <dbReference type="ChEBI" id="CHEBI:15378"/>
        <dbReference type="ChEBI" id="CHEBI:30616"/>
        <dbReference type="ChEBI" id="CHEBI:46858"/>
        <dbReference type="ChEBI" id="CHEBI:61978"/>
        <dbReference type="ChEBI" id="CHEBI:456216"/>
        <dbReference type="EC" id="2.7.10.2"/>
    </reaction>
</comment>
<proteinExistence type="inferred from homology"/>
<dbReference type="InterPro" id="IPR032807">
    <property type="entry name" value="GNVR"/>
</dbReference>
<dbReference type="Pfam" id="PF02706">
    <property type="entry name" value="Wzz"/>
    <property type="match status" value="1"/>
</dbReference>
<evidence type="ECO:0000256" key="9">
    <source>
        <dbReference type="ARBA" id="ARBA00022741"/>
    </source>
</evidence>
<dbReference type="PANTHER" id="PTHR32309:SF13">
    <property type="entry name" value="FERRIC ENTEROBACTIN TRANSPORT PROTEIN FEPE"/>
    <property type="match status" value="1"/>
</dbReference>
<keyword evidence="23" id="KW-1185">Reference proteome</keyword>
<organism evidence="22 23">
    <name type="scientific">Xanthobacter oligotrophicus</name>
    <dbReference type="NCBI Taxonomy" id="2607286"/>
    <lineage>
        <taxon>Bacteria</taxon>
        <taxon>Pseudomonadati</taxon>
        <taxon>Pseudomonadota</taxon>
        <taxon>Alphaproteobacteria</taxon>
        <taxon>Hyphomicrobiales</taxon>
        <taxon>Xanthobacteraceae</taxon>
        <taxon>Xanthobacter</taxon>
    </lineage>
</organism>
<comment type="subcellular location">
    <subcellularLocation>
        <location evidence="1">Cell inner membrane</location>
        <topology evidence="1">Multi-pass membrane protein</topology>
    </subcellularLocation>
</comment>
<evidence type="ECO:0000256" key="7">
    <source>
        <dbReference type="ARBA" id="ARBA00022679"/>
    </source>
</evidence>
<evidence type="ECO:0000256" key="12">
    <source>
        <dbReference type="ARBA" id="ARBA00022989"/>
    </source>
</evidence>